<organism evidence="6 7">
    <name type="scientific">Petrolisthes manimaculis</name>
    <dbReference type="NCBI Taxonomy" id="1843537"/>
    <lineage>
        <taxon>Eukaryota</taxon>
        <taxon>Metazoa</taxon>
        <taxon>Ecdysozoa</taxon>
        <taxon>Arthropoda</taxon>
        <taxon>Crustacea</taxon>
        <taxon>Multicrustacea</taxon>
        <taxon>Malacostraca</taxon>
        <taxon>Eumalacostraca</taxon>
        <taxon>Eucarida</taxon>
        <taxon>Decapoda</taxon>
        <taxon>Pleocyemata</taxon>
        <taxon>Anomura</taxon>
        <taxon>Galatheoidea</taxon>
        <taxon>Porcellanidae</taxon>
        <taxon>Petrolisthes</taxon>
    </lineage>
</organism>
<dbReference type="GO" id="GO:0006508">
    <property type="term" value="P:proteolysis"/>
    <property type="evidence" value="ECO:0007669"/>
    <property type="project" value="InterPro"/>
</dbReference>
<sequence>MSSTVQLDITHLTLPPINLTADDVQAKFVTFKGSFQQEVKKIHNTPNDGNTVRREKQNGRKGGVRMRWSDVNKSQVATLLFLLDNGDKTTGATEKCSNINTNKAEEVRDTLEAVLRDPTHNFDPLVDLLQQRHNALDTYTSLLYTTSLHPGTPAADRLVRKEDEDLLVFVYVCRSLDLDHHHNLHQKACIIQDSLDLTQEEVDGNFYIYAENLRMKRLCAALSEDQVVRLSQSVTRKFLTDKSHVQINNITAETLKAKEGLKETLFFYIIRQLELHDKLNRIYTNRLEELLHELGGLEEWTEALEQYPAECRPAGHCVVFCVKKKRKGADGELDKVRQVFHKSLGYTLTIEEDPTPPTFDDTLLTLQRPKYRFYDSLVVWVMAHGTLDKLELADGSHIEKQDIIDRFSKLDNFRKKPKIFFMASCQGRDTISIIKRGGVPVTVDGANKGDILEAQVQGSFYRFSTVPERCLNITAVAYQMDRLVAHATLPNHYAFRQEDGGSLYVDYVCRLLERNAGHNLTLVLERVCNKMHQILFSSNESKFEGEAKQACYYETTFQKTFVVPEVDKEGGDNEEKRGQ</sequence>
<dbReference type="PANTHER" id="PTHR48169:SF7">
    <property type="entry name" value="CASPASE 10"/>
    <property type="match status" value="1"/>
</dbReference>
<dbReference type="EMBL" id="JAWZYT010003437">
    <property type="protein sequence ID" value="KAK4298433.1"/>
    <property type="molecule type" value="Genomic_DNA"/>
</dbReference>
<accession>A0AAE1NZ49</accession>
<dbReference type="InterPro" id="IPR002138">
    <property type="entry name" value="Pept_C14_p10"/>
</dbReference>
<keyword evidence="2" id="KW-0053">Apoptosis</keyword>
<dbReference type="GO" id="GO:0043067">
    <property type="term" value="P:regulation of programmed cell death"/>
    <property type="evidence" value="ECO:0007669"/>
    <property type="project" value="UniProtKB-ARBA"/>
</dbReference>
<evidence type="ECO:0000256" key="3">
    <source>
        <dbReference type="RuleBase" id="RU003971"/>
    </source>
</evidence>
<keyword evidence="7" id="KW-1185">Reference proteome</keyword>
<dbReference type="Pfam" id="PF00656">
    <property type="entry name" value="Peptidase_C14"/>
    <property type="match status" value="1"/>
</dbReference>
<protein>
    <recommendedName>
        <fullName evidence="8">Caspase-8</fullName>
    </recommendedName>
</protein>
<dbReference type="PROSITE" id="PS50207">
    <property type="entry name" value="CASPASE_P10"/>
    <property type="match status" value="1"/>
</dbReference>
<dbReference type="GO" id="GO:0005737">
    <property type="term" value="C:cytoplasm"/>
    <property type="evidence" value="ECO:0007669"/>
    <property type="project" value="UniProtKB-ARBA"/>
</dbReference>
<comment type="similarity">
    <text evidence="1 3">Belongs to the peptidase C14A family.</text>
</comment>
<evidence type="ECO:0000256" key="1">
    <source>
        <dbReference type="ARBA" id="ARBA00010134"/>
    </source>
</evidence>
<evidence type="ECO:0000259" key="4">
    <source>
        <dbReference type="PROSITE" id="PS50207"/>
    </source>
</evidence>
<dbReference type="PANTHER" id="PTHR48169">
    <property type="entry name" value="DED DOMAIN-CONTAINING PROTEIN"/>
    <property type="match status" value="1"/>
</dbReference>
<evidence type="ECO:0000313" key="6">
    <source>
        <dbReference type="EMBL" id="KAK4298433.1"/>
    </source>
</evidence>
<comment type="caution">
    <text evidence="6">The sequence shown here is derived from an EMBL/GenBank/DDBJ whole genome shotgun (WGS) entry which is preliminary data.</text>
</comment>
<dbReference type="SMART" id="SM00115">
    <property type="entry name" value="CASc"/>
    <property type="match status" value="1"/>
</dbReference>
<feature type="domain" description="Caspase family p20" evidence="5">
    <location>
        <begin position="342"/>
        <end position="429"/>
    </location>
</feature>
<evidence type="ECO:0008006" key="8">
    <source>
        <dbReference type="Google" id="ProtNLM"/>
    </source>
</evidence>
<feature type="domain" description="Caspase family p10" evidence="4">
    <location>
        <begin position="472"/>
        <end position="516"/>
    </location>
</feature>
<dbReference type="GO" id="GO:0051604">
    <property type="term" value="P:protein maturation"/>
    <property type="evidence" value="ECO:0007669"/>
    <property type="project" value="UniProtKB-ARBA"/>
</dbReference>
<dbReference type="GO" id="GO:0004197">
    <property type="term" value="F:cysteine-type endopeptidase activity"/>
    <property type="evidence" value="ECO:0007669"/>
    <property type="project" value="InterPro"/>
</dbReference>
<dbReference type="Proteomes" id="UP001292094">
    <property type="component" value="Unassembled WGS sequence"/>
</dbReference>
<evidence type="ECO:0000313" key="7">
    <source>
        <dbReference type="Proteomes" id="UP001292094"/>
    </source>
</evidence>
<name>A0AAE1NZ49_9EUCA</name>
<dbReference type="PROSITE" id="PS50208">
    <property type="entry name" value="CASPASE_P20"/>
    <property type="match status" value="1"/>
</dbReference>
<evidence type="ECO:0000259" key="5">
    <source>
        <dbReference type="PROSITE" id="PS50208"/>
    </source>
</evidence>
<reference evidence="6" key="1">
    <citation type="submission" date="2023-11" db="EMBL/GenBank/DDBJ databases">
        <title>Genome assemblies of two species of porcelain crab, Petrolisthes cinctipes and Petrolisthes manimaculis (Anomura: Porcellanidae).</title>
        <authorList>
            <person name="Angst P."/>
        </authorList>
    </citation>
    <scope>NUCLEOTIDE SEQUENCE</scope>
    <source>
        <strain evidence="6">PB745_02</strain>
        <tissue evidence="6">Gill</tissue>
    </source>
</reference>
<proteinExistence type="inferred from homology"/>
<dbReference type="InterPro" id="IPR029030">
    <property type="entry name" value="Caspase-like_dom_sf"/>
</dbReference>
<dbReference type="InterPro" id="IPR015917">
    <property type="entry name" value="Pept_C14A"/>
</dbReference>
<gene>
    <name evidence="6" type="ORF">Pmani_029225</name>
</gene>
<dbReference type="AlphaFoldDB" id="A0AAE1NZ49"/>
<dbReference type="Gene3D" id="3.40.50.1460">
    <property type="match status" value="1"/>
</dbReference>
<dbReference type="InterPro" id="IPR001309">
    <property type="entry name" value="Pept_C14_p20"/>
</dbReference>
<dbReference type="GO" id="GO:0006915">
    <property type="term" value="P:apoptotic process"/>
    <property type="evidence" value="ECO:0007669"/>
    <property type="project" value="UniProtKB-KW"/>
</dbReference>
<evidence type="ECO:0000256" key="2">
    <source>
        <dbReference type="ARBA" id="ARBA00022703"/>
    </source>
</evidence>
<dbReference type="SUPFAM" id="SSF52129">
    <property type="entry name" value="Caspase-like"/>
    <property type="match status" value="1"/>
</dbReference>
<dbReference type="InterPro" id="IPR011600">
    <property type="entry name" value="Pept_C14_caspase"/>
</dbReference>